<dbReference type="Proteomes" id="UP000291838">
    <property type="component" value="Unassembled WGS sequence"/>
</dbReference>
<evidence type="ECO:0000256" key="1">
    <source>
        <dbReference type="SAM" id="MobiDB-lite"/>
    </source>
</evidence>
<sequence length="105" mass="10971">MSVRGAPAEPYAVPVDVLQGRAPGSQGARVLLAVGRTPLSRESRAAQAGRRTGEEVGQMHTSSETDEHTPAEEEQAAPRLRVAPSASDGEPLPIARSEVSAMGEE</sequence>
<name>A0A4Q2RI73_9ACTN</name>
<dbReference type="EMBL" id="SDWS01000015">
    <property type="protein sequence ID" value="RYB88421.1"/>
    <property type="molecule type" value="Genomic_DNA"/>
</dbReference>
<reference evidence="2 3" key="1">
    <citation type="submission" date="2019-01" db="EMBL/GenBank/DDBJ databases">
        <title>Novel species of Nocardioides.</title>
        <authorList>
            <person name="Liu Q."/>
            <person name="Xin Y.-H."/>
        </authorList>
    </citation>
    <scope>NUCLEOTIDE SEQUENCE [LARGE SCALE GENOMIC DNA]</scope>
    <source>
        <strain evidence="2 3">HLT3-15</strain>
    </source>
</reference>
<dbReference type="RefSeq" id="WP_129479582.1">
    <property type="nucleotide sequence ID" value="NZ_SDWS01000015.1"/>
</dbReference>
<evidence type="ECO:0000313" key="3">
    <source>
        <dbReference type="Proteomes" id="UP000291838"/>
    </source>
</evidence>
<keyword evidence="3" id="KW-1185">Reference proteome</keyword>
<accession>A0A4Q2RI73</accession>
<dbReference type="AlphaFoldDB" id="A0A4Q2RI73"/>
<feature type="region of interest" description="Disordered" evidence="1">
    <location>
        <begin position="40"/>
        <end position="105"/>
    </location>
</feature>
<protein>
    <submittedName>
        <fullName evidence="2">Uncharacterized protein</fullName>
    </submittedName>
</protein>
<gene>
    <name evidence="2" type="ORF">EUA06_21395</name>
</gene>
<evidence type="ECO:0000313" key="2">
    <source>
        <dbReference type="EMBL" id="RYB88421.1"/>
    </source>
</evidence>
<organism evidence="2 3">
    <name type="scientific">Nocardioides glacieisoli</name>
    <dbReference type="NCBI Taxonomy" id="1168730"/>
    <lineage>
        <taxon>Bacteria</taxon>
        <taxon>Bacillati</taxon>
        <taxon>Actinomycetota</taxon>
        <taxon>Actinomycetes</taxon>
        <taxon>Propionibacteriales</taxon>
        <taxon>Nocardioidaceae</taxon>
        <taxon>Nocardioides</taxon>
    </lineage>
</organism>
<proteinExistence type="predicted"/>
<comment type="caution">
    <text evidence="2">The sequence shown here is derived from an EMBL/GenBank/DDBJ whole genome shotgun (WGS) entry which is preliminary data.</text>
</comment>